<evidence type="ECO:0000313" key="2">
    <source>
        <dbReference type="EMBL" id="KAL0269713.1"/>
    </source>
</evidence>
<dbReference type="PROSITE" id="PS50181">
    <property type="entry name" value="FBOX"/>
    <property type="match status" value="1"/>
</dbReference>
<proteinExistence type="predicted"/>
<dbReference type="InterPro" id="IPR001810">
    <property type="entry name" value="F-box_dom"/>
</dbReference>
<name>A0AAW2HJ24_9NEOP</name>
<dbReference type="AlphaFoldDB" id="A0AAW2HJ24"/>
<accession>A0AAW2HJ24</accession>
<protein>
    <recommendedName>
        <fullName evidence="1">F-box domain-containing protein</fullName>
    </recommendedName>
</protein>
<dbReference type="EMBL" id="JARGDH010000004">
    <property type="protein sequence ID" value="KAL0269713.1"/>
    <property type="molecule type" value="Genomic_DNA"/>
</dbReference>
<sequence>MNNNRAGYTVYIRALGKMNLRIIMESLPDEIIIIIFKYASTYDLTTSFQYVCARWNYLINTTERIWRGDVKLKGLTEQQCGKTLCKVLRHTPKLKYLQIGYPLQNGLHEKLIEDVFVLECSVGTREILNTVRDFNKDIEYLQIIDRFLGTESLLSVINKPRFKRLSVIFDRLRDRREKISDLKKVFSGIPELDNLCINFSQRIQFQCEKNDFSKWNVTHDLKTDIIDEFS</sequence>
<dbReference type="Pfam" id="PF12937">
    <property type="entry name" value="F-box-like"/>
    <property type="match status" value="1"/>
</dbReference>
<dbReference type="InterPro" id="IPR036047">
    <property type="entry name" value="F-box-like_dom_sf"/>
</dbReference>
<dbReference type="Gene3D" id="1.20.1280.50">
    <property type="match status" value="1"/>
</dbReference>
<organism evidence="2">
    <name type="scientific">Menopon gallinae</name>
    <name type="common">poultry shaft louse</name>
    <dbReference type="NCBI Taxonomy" id="328185"/>
    <lineage>
        <taxon>Eukaryota</taxon>
        <taxon>Metazoa</taxon>
        <taxon>Ecdysozoa</taxon>
        <taxon>Arthropoda</taxon>
        <taxon>Hexapoda</taxon>
        <taxon>Insecta</taxon>
        <taxon>Pterygota</taxon>
        <taxon>Neoptera</taxon>
        <taxon>Paraneoptera</taxon>
        <taxon>Psocodea</taxon>
        <taxon>Troctomorpha</taxon>
        <taxon>Phthiraptera</taxon>
        <taxon>Amblycera</taxon>
        <taxon>Menoponidae</taxon>
        <taxon>Menopon</taxon>
    </lineage>
</organism>
<comment type="caution">
    <text evidence="2">The sequence shown here is derived from an EMBL/GenBank/DDBJ whole genome shotgun (WGS) entry which is preliminary data.</text>
</comment>
<dbReference type="EMBL" id="JARGDH010000004">
    <property type="protein sequence ID" value="KAL0269712.1"/>
    <property type="molecule type" value="Genomic_DNA"/>
</dbReference>
<gene>
    <name evidence="2" type="ORF">PYX00_007352</name>
</gene>
<dbReference type="SUPFAM" id="SSF81383">
    <property type="entry name" value="F-box domain"/>
    <property type="match status" value="1"/>
</dbReference>
<evidence type="ECO:0000259" key="1">
    <source>
        <dbReference type="PROSITE" id="PS50181"/>
    </source>
</evidence>
<feature type="domain" description="F-box" evidence="1">
    <location>
        <begin position="21"/>
        <end position="69"/>
    </location>
</feature>
<reference evidence="2" key="1">
    <citation type="journal article" date="2024" name="Gigascience">
        <title>Chromosome-level genome of the poultry shaft louse Menopon gallinae provides insight into the host-switching and adaptive evolution of parasitic lice.</title>
        <authorList>
            <person name="Xu Y."/>
            <person name="Ma L."/>
            <person name="Liu S."/>
            <person name="Liang Y."/>
            <person name="Liu Q."/>
            <person name="He Z."/>
            <person name="Tian L."/>
            <person name="Duan Y."/>
            <person name="Cai W."/>
            <person name="Li H."/>
            <person name="Song F."/>
        </authorList>
    </citation>
    <scope>NUCLEOTIDE SEQUENCE</scope>
    <source>
        <strain evidence="2">Cailab_2023a</strain>
    </source>
</reference>